<accession>A0A556VVT2</accession>
<dbReference type="EMBL" id="VCAZ01000318">
    <property type="protein sequence ID" value="TTZ04185.1"/>
    <property type="molecule type" value="Genomic_DNA"/>
</dbReference>
<keyword evidence="2" id="KW-1185">Reference proteome</keyword>
<reference evidence="1 2" key="1">
    <citation type="journal article" date="2019" name="Genome Biol. Evol.">
        <title>Whole-Genome Sequencing of the Giant Devil Catfish, Bagarius yarrelli.</title>
        <authorList>
            <person name="Jiang W."/>
            <person name="Lv Y."/>
            <person name="Cheng L."/>
            <person name="Yang K."/>
            <person name="Chao B."/>
            <person name="Wang X."/>
            <person name="Li Y."/>
            <person name="Pan X."/>
            <person name="You X."/>
            <person name="Zhang Y."/>
            <person name="Yang J."/>
            <person name="Li J."/>
            <person name="Zhang X."/>
            <person name="Liu S."/>
            <person name="Sun C."/>
            <person name="Yang J."/>
            <person name="Shi Q."/>
        </authorList>
    </citation>
    <scope>NUCLEOTIDE SEQUENCE [LARGE SCALE GENOMIC DNA]</scope>
    <source>
        <strain evidence="1">JWS20170419001</strain>
        <tissue evidence="1">Muscle</tissue>
    </source>
</reference>
<organism evidence="1 2">
    <name type="scientific">Bagarius yarrelli</name>
    <name type="common">Goonch</name>
    <name type="synonym">Bagrus yarrelli</name>
    <dbReference type="NCBI Taxonomy" id="175774"/>
    <lineage>
        <taxon>Eukaryota</taxon>
        <taxon>Metazoa</taxon>
        <taxon>Chordata</taxon>
        <taxon>Craniata</taxon>
        <taxon>Vertebrata</taxon>
        <taxon>Euteleostomi</taxon>
        <taxon>Actinopterygii</taxon>
        <taxon>Neopterygii</taxon>
        <taxon>Teleostei</taxon>
        <taxon>Ostariophysi</taxon>
        <taxon>Siluriformes</taxon>
        <taxon>Sisoridae</taxon>
        <taxon>Sisorinae</taxon>
        <taxon>Bagarius</taxon>
    </lineage>
</organism>
<protein>
    <submittedName>
        <fullName evidence="1">Uncharacterized protein</fullName>
    </submittedName>
</protein>
<evidence type="ECO:0000313" key="1">
    <source>
        <dbReference type="EMBL" id="TTZ04185.1"/>
    </source>
</evidence>
<gene>
    <name evidence="1" type="ORF">Baya_16515</name>
</gene>
<dbReference type="Proteomes" id="UP000319801">
    <property type="component" value="Unassembled WGS sequence"/>
</dbReference>
<evidence type="ECO:0000313" key="2">
    <source>
        <dbReference type="Proteomes" id="UP000319801"/>
    </source>
</evidence>
<comment type="caution">
    <text evidence="1">The sequence shown here is derived from an EMBL/GenBank/DDBJ whole genome shotgun (WGS) entry which is preliminary data.</text>
</comment>
<proteinExistence type="predicted"/>
<sequence>MDMNIATETLWDMYAQSLFRCVASGDPRQSGHQQAGQPTLALGFRCVAFRMHESTARSSVSRVENHILRPECSPGSSGSAVLSGPYFFSSFGEDVSVRVYAATTHVLKPASASSYLIPECGKVKLHPKRSGVSGLGSPCSSDRNNFKPHFLDLNHSASPDFHPQQLQSFSRTEIRLSFYADLKIYICCEFLWNSDGGLRTSTGG</sequence>
<dbReference type="AlphaFoldDB" id="A0A556VVT2"/>
<name>A0A556VVT2_BAGYA</name>